<dbReference type="AlphaFoldDB" id="A0A167ZUZ4"/>
<evidence type="ECO:0000313" key="3">
    <source>
        <dbReference type="Proteomes" id="UP000242877"/>
    </source>
</evidence>
<evidence type="ECO:0000256" key="1">
    <source>
        <dbReference type="SAM" id="MobiDB-lite"/>
    </source>
</evidence>
<feature type="compositionally biased region" description="Basic and acidic residues" evidence="1">
    <location>
        <begin position="275"/>
        <end position="286"/>
    </location>
</feature>
<dbReference type="Gene3D" id="6.10.140.1020">
    <property type="match status" value="1"/>
</dbReference>
<dbReference type="GO" id="GO:0006310">
    <property type="term" value="P:DNA recombination"/>
    <property type="evidence" value="ECO:0007669"/>
    <property type="project" value="TreeGrafter"/>
</dbReference>
<feature type="region of interest" description="Disordered" evidence="1">
    <location>
        <begin position="1"/>
        <end position="123"/>
    </location>
</feature>
<organism evidence="2 3">
    <name type="scientific">Ascosphaera apis ARSEF 7405</name>
    <dbReference type="NCBI Taxonomy" id="392613"/>
    <lineage>
        <taxon>Eukaryota</taxon>
        <taxon>Fungi</taxon>
        <taxon>Dikarya</taxon>
        <taxon>Ascomycota</taxon>
        <taxon>Pezizomycotina</taxon>
        <taxon>Eurotiomycetes</taxon>
        <taxon>Eurotiomycetidae</taxon>
        <taxon>Onygenales</taxon>
        <taxon>Ascosphaeraceae</taxon>
        <taxon>Ascosphaera</taxon>
    </lineage>
</organism>
<dbReference type="Proteomes" id="UP000242877">
    <property type="component" value="Unassembled WGS sequence"/>
</dbReference>
<keyword evidence="3" id="KW-1185">Reference proteome</keyword>
<evidence type="ECO:0000313" key="2">
    <source>
        <dbReference type="EMBL" id="KZZ93127.1"/>
    </source>
</evidence>
<protein>
    <recommendedName>
        <fullName evidence="4">DNA repair protein Dds20/Mei5</fullName>
    </recommendedName>
</protein>
<dbReference type="VEuPathDB" id="FungiDB:AAP_02593"/>
<feature type="region of interest" description="Disordered" evidence="1">
    <location>
        <begin position="259"/>
        <end position="286"/>
    </location>
</feature>
<name>A0A167ZUZ4_9EURO</name>
<sequence length="337" mass="37273">MPPTTSEITSPSQVDAGKDATGTSDSVIKPGPITPVIGMKRQRAEKAQRTLAKPFKSPLKTPLRAPSQSTSQDAQKGEDPGSTINAVIKQENKRVKLNSTSNAATPESKGVPPTGLLTHSISSSPLLSPSLARRVPGLYSGTSPLKRLLSPMKQSPRPAVSPRLLTLQRQHGNLLRSLNSARNTLDLLQQATRIEKQKQDEQLQELIVKWRHVAQKAAEEVFDGAKDRVEKMGGVKAWREMSNGKNNVGWGWDVDVTESKEWGGGSEAEDEADTEDAKEKRKAEIEDTFEKELDAEGEIFNEELEEEEEELTMDMMLKILNIDLKVIGFDKEKQKWT</sequence>
<reference evidence="2 3" key="1">
    <citation type="journal article" date="2016" name="Genome Biol. Evol.">
        <title>Divergent and convergent evolution of fungal pathogenicity.</title>
        <authorList>
            <person name="Shang Y."/>
            <person name="Xiao G."/>
            <person name="Zheng P."/>
            <person name="Cen K."/>
            <person name="Zhan S."/>
            <person name="Wang C."/>
        </authorList>
    </citation>
    <scope>NUCLEOTIDE SEQUENCE [LARGE SCALE GENOMIC DNA]</scope>
    <source>
        <strain evidence="2 3">ARSEF 7405</strain>
    </source>
</reference>
<comment type="caution">
    <text evidence="2">The sequence shown here is derived from an EMBL/GenBank/DDBJ whole genome shotgun (WGS) entry which is preliminary data.</text>
</comment>
<dbReference type="PANTHER" id="PTHR28527:SF1">
    <property type="entry name" value="SWI5-DEPENDENT RECOMBINATION DNA REPAIR PROTEIN 1"/>
    <property type="match status" value="1"/>
</dbReference>
<gene>
    <name evidence="2" type="ORF">AAP_02593</name>
</gene>
<feature type="compositionally biased region" description="Polar residues" evidence="1">
    <location>
        <begin position="1"/>
        <end position="13"/>
    </location>
</feature>
<dbReference type="PANTHER" id="PTHR28527">
    <property type="entry name" value="MATING-TYPE SWITCHING PROTEIN SWI2-RELATED"/>
    <property type="match status" value="1"/>
</dbReference>
<evidence type="ECO:0008006" key="4">
    <source>
        <dbReference type="Google" id="ProtNLM"/>
    </source>
</evidence>
<accession>A0A167ZUZ4</accession>
<proteinExistence type="predicted"/>
<dbReference type="OrthoDB" id="27934at2759"/>
<dbReference type="EMBL" id="AZGZ01000009">
    <property type="protein sequence ID" value="KZZ93127.1"/>
    <property type="molecule type" value="Genomic_DNA"/>
</dbReference>